<reference evidence="2" key="1">
    <citation type="journal article" date="2020" name="mSystems">
        <title>Genome- and Community-Level Interaction Insights into Carbon Utilization and Element Cycling Functions of Hydrothermarchaeota in Hydrothermal Sediment.</title>
        <authorList>
            <person name="Zhou Z."/>
            <person name="Liu Y."/>
            <person name="Xu W."/>
            <person name="Pan J."/>
            <person name="Luo Z.H."/>
            <person name="Li M."/>
        </authorList>
    </citation>
    <scope>NUCLEOTIDE SEQUENCE [LARGE SCALE GENOMIC DNA]</scope>
    <source>
        <strain evidence="2">SpSt-402</strain>
    </source>
</reference>
<dbReference type="Pfam" id="PF03992">
    <property type="entry name" value="ABM"/>
    <property type="match status" value="1"/>
</dbReference>
<evidence type="ECO:0000313" key="2">
    <source>
        <dbReference type="EMBL" id="HGW93913.1"/>
    </source>
</evidence>
<dbReference type="InterPro" id="IPR011008">
    <property type="entry name" value="Dimeric_a/b-barrel"/>
</dbReference>
<organism evidence="2">
    <name type="scientific">Oscillatoriales cyanobacterium SpSt-402</name>
    <dbReference type="NCBI Taxonomy" id="2282168"/>
    <lineage>
        <taxon>Bacteria</taxon>
        <taxon>Bacillati</taxon>
        <taxon>Cyanobacteriota</taxon>
        <taxon>Cyanophyceae</taxon>
        <taxon>Oscillatoriophycideae</taxon>
        <taxon>Oscillatoriales</taxon>
    </lineage>
</organism>
<dbReference type="NCBIfam" id="TIGR03792">
    <property type="entry name" value="TIGR03792 family protein"/>
    <property type="match status" value="1"/>
</dbReference>
<sequence>MVIEWLKFQVSEILRETFIQKDEEIWTTALAKYPGFMGKEVWITMDKPDEVVCVIQWESLDAWKSIPADVLEATDKAFSQQMGEGTYKIVESNAYQLRKFARSINPAGCI</sequence>
<dbReference type="AlphaFoldDB" id="A0A832M3V4"/>
<accession>A0A832M3V4</accession>
<name>A0A832M3V4_9CYAN</name>
<dbReference type="InterPro" id="IPR007138">
    <property type="entry name" value="ABM_dom"/>
</dbReference>
<dbReference type="InterPro" id="IPR022512">
    <property type="entry name" value="CHP03792"/>
</dbReference>
<feature type="domain" description="ABM" evidence="1">
    <location>
        <begin position="1"/>
        <end position="64"/>
    </location>
</feature>
<proteinExistence type="predicted"/>
<dbReference type="EMBL" id="DSRD01000418">
    <property type="protein sequence ID" value="HGW93913.1"/>
    <property type="molecule type" value="Genomic_DNA"/>
</dbReference>
<dbReference type="Gene3D" id="3.30.70.100">
    <property type="match status" value="1"/>
</dbReference>
<dbReference type="SUPFAM" id="SSF54909">
    <property type="entry name" value="Dimeric alpha+beta barrel"/>
    <property type="match status" value="1"/>
</dbReference>
<gene>
    <name evidence="2" type="ORF">ENR47_06480</name>
</gene>
<comment type="caution">
    <text evidence="2">The sequence shown here is derived from an EMBL/GenBank/DDBJ whole genome shotgun (WGS) entry which is preliminary data.</text>
</comment>
<protein>
    <submittedName>
        <fullName evidence="2">TIGR03792 family protein</fullName>
    </submittedName>
</protein>
<evidence type="ECO:0000259" key="1">
    <source>
        <dbReference type="Pfam" id="PF03992"/>
    </source>
</evidence>